<dbReference type="EMBL" id="BTSY01000005">
    <property type="protein sequence ID" value="GMT27226.1"/>
    <property type="molecule type" value="Genomic_DNA"/>
</dbReference>
<proteinExistence type="predicted"/>
<sequence>MAFWNGNALIQWLPLNNNNANNAAVAGANGGAAPAAVVQAPAPANPVARAAAAVGRVRRGVARGVAGRGWAPGRRVSETSTARELDENGDQLRVRVGDEIDDRFARHRSNAHLAPRVARTGPVDLARNATLAEERQALEQRMLDRYIACMEKAVGDGVEGDAIEHAEAELLLELRDWAERVKREREECATTRAYLVARRADAQQKQAHLLEAARHIADAKQQL</sequence>
<comment type="caution">
    <text evidence="1">The sequence shown here is derived from an EMBL/GenBank/DDBJ whole genome shotgun (WGS) entry which is preliminary data.</text>
</comment>
<evidence type="ECO:0000313" key="2">
    <source>
        <dbReference type="Proteomes" id="UP001432322"/>
    </source>
</evidence>
<dbReference type="AlphaFoldDB" id="A0AAV5W4W0"/>
<gene>
    <name evidence="1" type="ORF">PFISCL1PPCAC_18523</name>
</gene>
<keyword evidence="2" id="KW-1185">Reference proteome</keyword>
<organism evidence="1 2">
    <name type="scientific">Pristionchus fissidentatus</name>
    <dbReference type="NCBI Taxonomy" id="1538716"/>
    <lineage>
        <taxon>Eukaryota</taxon>
        <taxon>Metazoa</taxon>
        <taxon>Ecdysozoa</taxon>
        <taxon>Nematoda</taxon>
        <taxon>Chromadorea</taxon>
        <taxon>Rhabditida</taxon>
        <taxon>Rhabditina</taxon>
        <taxon>Diplogasteromorpha</taxon>
        <taxon>Diplogasteroidea</taxon>
        <taxon>Neodiplogasteridae</taxon>
        <taxon>Pristionchus</taxon>
    </lineage>
</organism>
<reference evidence="1" key="1">
    <citation type="submission" date="2023-10" db="EMBL/GenBank/DDBJ databases">
        <title>Genome assembly of Pristionchus species.</title>
        <authorList>
            <person name="Yoshida K."/>
            <person name="Sommer R.J."/>
        </authorList>
    </citation>
    <scope>NUCLEOTIDE SEQUENCE</scope>
    <source>
        <strain evidence="1">RS5133</strain>
    </source>
</reference>
<accession>A0AAV5W4W0</accession>
<feature type="non-terminal residue" evidence="1">
    <location>
        <position position="223"/>
    </location>
</feature>
<dbReference type="Proteomes" id="UP001432322">
    <property type="component" value="Unassembled WGS sequence"/>
</dbReference>
<name>A0AAV5W4W0_9BILA</name>
<protein>
    <submittedName>
        <fullName evidence="1">Uncharacterized protein</fullName>
    </submittedName>
</protein>
<evidence type="ECO:0000313" key="1">
    <source>
        <dbReference type="EMBL" id="GMT27226.1"/>
    </source>
</evidence>